<dbReference type="EMBL" id="CADEAL010004452">
    <property type="protein sequence ID" value="CAB1459930.1"/>
    <property type="molecule type" value="Genomic_DNA"/>
</dbReference>
<sequence>MRWKGALKTPVYPPDASNLIYCQRSHYTQLVSHKQIQHGPRRERRLGREVPGREADPAAELRGGAAGEREVDGELEAQEELPHVLPEDPGLPDERRVRQVPPDLQRDRHVRDVHPDVRVAELTLDIRTSLFRLCLFPSILRQMEETKKKGNVRGFNLLVFLKELYSDSLKLIDHL</sequence>
<evidence type="ECO:0000256" key="1">
    <source>
        <dbReference type="SAM" id="MobiDB-lite"/>
    </source>
</evidence>
<protein>
    <submittedName>
        <fullName evidence="2">Uncharacterized protein</fullName>
    </submittedName>
</protein>
<evidence type="ECO:0000313" key="3">
    <source>
        <dbReference type="Proteomes" id="UP001153269"/>
    </source>
</evidence>
<keyword evidence="3" id="KW-1185">Reference proteome</keyword>
<dbReference type="Proteomes" id="UP001153269">
    <property type="component" value="Unassembled WGS sequence"/>
</dbReference>
<comment type="caution">
    <text evidence="2">The sequence shown here is derived from an EMBL/GenBank/DDBJ whole genome shotgun (WGS) entry which is preliminary data.</text>
</comment>
<proteinExistence type="predicted"/>
<name>A0A9N7ZD21_PLEPL</name>
<dbReference type="AlphaFoldDB" id="A0A9N7ZD21"/>
<reference evidence="2" key="1">
    <citation type="submission" date="2020-03" db="EMBL/GenBank/DDBJ databases">
        <authorList>
            <person name="Weist P."/>
        </authorList>
    </citation>
    <scope>NUCLEOTIDE SEQUENCE</scope>
</reference>
<feature type="compositionally biased region" description="Basic and acidic residues" evidence="1">
    <location>
        <begin position="80"/>
        <end position="96"/>
    </location>
</feature>
<accession>A0A9N7ZD21</accession>
<feature type="region of interest" description="Disordered" evidence="1">
    <location>
        <begin position="32"/>
        <end position="96"/>
    </location>
</feature>
<organism evidence="2 3">
    <name type="scientific">Pleuronectes platessa</name>
    <name type="common">European plaice</name>
    <dbReference type="NCBI Taxonomy" id="8262"/>
    <lineage>
        <taxon>Eukaryota</taxon>
        <taxon>Metazoa</taxon>
        <taxon>Chordata</taxon>
        <taxon>Craniata</taxon>
        <taxon>Vertebrata</taxon>
        <taxon>Euteleostomi</taxon>
        <taxon>Actinopterygii</taxon>
        <taxon>Neopterygii</taxon>
        <taxon>Teleostei</taxon>
        <taxon>Neoteleostei</taxon>
        <taxon>Acanthomorphata</taxon>
        <taxon>Carangaria</taxon>
        <taxon>Pleuronectiformes</taxon>
        <taxon>Pleuronectoidei</taxon>
        <taxon>Pleuronectidae</taxon>
        <taxon>Pleuronectes</taxon>
    </lineage>
</organism>
<feature type="compositionally biased region" description="Basic residues" evidence="1">
    <location>
        <begin position="35"/>
        <end position="45"/>
    </location>
</feature>
<feature type="compositionally biased region" description="Basic and acidic residues" evidence="1">
    <location>
        <begin position="46"/>
        <end position="56"/>
    </location>
</feature>
<gene>
    <name evidence="2" type="ORF">PLEPLA_LOCUS47767</name>
</gene>
<evidence type="ECO:0000313" key="2">
    <source>
        <dbReference type="EMBL" id="CAB1459930.1"/>
    </source>
</evidence>